<comment type="caution">
    <text evidence="1">The sequence shown here is derived from an EMBL/GenBank/DDBJ whole genome shotgun (WGS) entry which is preliminary data.</text>
</comment>
<dbReference type="KEGG" id="csl:COCSUDRAFT_32018"/>
<reference evidence="1 2" key="1">
    <citation type="journal article" date="2012" name="Genome Biol.">
        <title>The genome of the polar eukaryotic microalga coccomyxa subellipsoidea reveals traits of cold adaptation.</title>
        <authorList>
            <person name="Blanc G."/>
            <person name="Agarkova I."/>
            <person name="Grimwood J."/>
            <person name="Kuo A."/>
            <person name="Brueggeman A."/>
            <person name="Dunigan D."/>
            <person name="Gurnon J."/>
            <person name="Ladunga I."/>
            <person name="Lindquist E."/>
            <person name="Lucas S."/>
            <person name="Pangilinan J."/>
            <person name="Proschold T."/>
            <person name="Salamov A."/>
            <person name="Schmutz J."/>
            <person name="Weeks D."/>
            <person name="Yamada T."/>
            <person name="Claverie J.M."/>
            <person name="Grigoriev I."/>
            <person name="Van Etten J."/>
            <person name="Lomsadze A."/>
            <person name="Borodovsky M."/>
        </authorList>
    </citation>
    <scope>NUCLEOTIDE SEQUENCE [LARGE SCALE GENOMIC DNA]</scope>
    <source>
        <strain evidence="1 2">C-169</strain>
    </source>
</reference>
<protein>
    <submittedName>
        <fullName evidence="1">Uncharacterized protein</fullName>
    </submittedName>
</protein>
<organism evidence="1 2">
    <name type="scientific">Coccomyxa subellipsoidea (strain C-169)</name>
    <name type="common">Green microalga</name>
    <dbReference type="NCBI Taxonomy" id="574566"/>
    <lineage>
        <taxon>Eukaryota</taxon>
        <taxon>Viridiplantae</taxon>
        <taxon>Chlorophyta</taxon>
        <taxon>core chlorophytes</taxon>
        <taxon>Trebouxiophyceae</taxon>
        <taxon>Trebouxiophyceae incertae sedis</taxon>
        <taxon>Coccomyxaceae</taxon>
        <taxon>Coccomyxa</taxon>
        <taxon>Coccomyxa subellipsoidea</taxon>
    </lineage>
</organism>
<dbReference type="Proteomes" id="UP000007264">
    <property type="component" value="Unassembled WGS sequence"/>
</dbReference>
<sequence>MTDEPESSEGAAICKVEDGPGGSSAFAVITYKMPNVSARMVQLLTDFCNAELKH</sequence>
<accession>I0ZA29</accession>
<evidence type="ECO:0000313" key="1">
    <source>
        <dbReference type="EMBL" id="EIE27498.1"/>
    </source>
</evidence>
<evidence type="ECO:0000313" key="2">
    <source>
        <dbReference type="Proteomes" id="UP000007264"/>
    </source>
</evidence>
<gene>
    <name evidence="1" type="ORF">COCSUDRAFT_32018</name>
</gene>
<keyword evidence="2" id="KW-1185">Reference proteome</keyword>
<dbReference type="EMBL" id="AGSI01000001">
    <property type="protein sequence ID" value="EIE27498.1"/>
    <property type="molecule type" value="Genomic_DNA"/>
</dbReference>
<name>I0ZA29_COCSC</name>
<dbReference type="GeneID" id="17045513"/>
<dbReference type="RefSeq" id="XP_005652042.1">
    <property type="nucleotide sequence ID" value="XM_005651985.1"/>
</dbReference>
<dbReference type="OrthoDB" id="10259541at2759"/>
<proteinExistence type="predicted"/>
<dbReference type="AlphaFoldDB" id="I0ZA29"/>